<dbReference type="EMBL" id="QYYD01000045">
    <property type="protein sequence ID" value="RJF64967.1"/>
    <property type="molecule type" value="Genomic_DNA"/>
</dbReference>
<dbReference type="AlphaFoldDB" id="A0A418UXL6"/>
<reference evidence="5 6" key="1">
    <citation type="submission" date="2018-09" db="EMBL/GenBank/DDBJ databases">
        <title>Draft genome sequence of Rhodopseudomonas palustris 2.1.18.</title>
        <authorList>
            <person name="Robertson S.L."/>
            <person name="Meyer T.E."/>
            <person name="Kyndt J.A."/>
        </authorList>
    </citation>
    <scope>NUCLEOTIDE SEQUENCE [LARGE SCALE GENOMIC DNA]</scope>
    <source>
        <strain evidence="5 6">2.1.18</strain>
    </source>
</reference>
<comment type="similarity">
    <text evidence="2">Belongs to the bacterial solute-binding protein SsuA/TauA family.</text>
</comment>
<dbReference type="GO" id="GO:0042918">
    <property type="term" value="P:alkanesulfonate transmembrane transport"/>
    <property type="evidence" value="ECO:0007669"/>
    <property type="project" value="TreeGrafter"/>
</dbReference>
<sequence length="307" mass="34092">MKKITFTAVSRNYFNLPIWVAQHRRLFADEGLDVTIELYEGVDDVTQRIRDGRAQLGYGITEHVVLDSEAGGDLEIIGGNVNRLPFSFVAGKTIRSIEDLRGKTVGVSSIEAGSSSLVMKLLSARGLEYPRDYQMRAVGPILTRWEMLQSGEIDAGLQGAPLNYVALDQGYPSLCEPRQEVPDFQFTSLNVNGVWAKANPEIMRPFMRAFVRAHQLFFADRDAVTPIAVAETGITEDYARQAWSEYTTDEIFPRDGDASDAAVQALIEISSLIRAVPNRTKTAASDYINRSYLHAAQREIAAAEERV</sequence>
<dbReference type="Pfam" id="PF09084">
    <property type="entry name" value="NMT1"/>
    <property type="match status" value="1"/>
</dbReference>
<dbReference type="RefSeq" id="WP_119859298.1">
    <property type="nucleotide sequence ID" value="NZ_QYYD01000045.1"/>
</dbReference>
<comment type="subcellular location">
    <subcellularLocation>
        <location evidence="1">Periplasm</location>
    </subcellularLocation>
</comment>
<dbReference type="PANTHER" id="PTHR30024:SF47">
    <property type="entry name" value="TAURINE-BINDING PERIPLASMIC PROTEIN"/>
    <property type="match status" value="1"/>
</dbReference>
<evidence type="ECO:0000313" key="5">
    <source>
        <dbReference type="EMBL" id="RJF64967.1"/>
    </source>
</evidence>
<dbReference type="OrthoDB" id="7808807at2"/>
<dbReference type="Gene3D" id="3.40.190.10">
    <property type="entry name" value="Periplasmic binding protein-like II"/>
    <property type="match status" value="2"/>
</dbReference>
<evidence type="ECO:0000256" key="3">
    <source>
        <dbReference type="ARBA" id="ARBA00022729"/>
    </source>
</evidence>
<evidence type="ECO:0000313" key="6">
    <source>
        <dbReference type="Proteomes" id="UP000285523"/>
    </source>
</evidence>
<organism evidence="5 6">
    <name type="scientific">Rhodopseudomonas palustris</name>
    <dbReference type="NCBI Taxonomy" id="1076"/>
    <lineage>
        <taxon>Bacteria</taxon>
        <taxon>Pseudomonadati</taxon>
        <taxon>Pseudomonadota</taxon>
        <taxon>Alphaproteobacteria</taxon>
        <taxon>Hyphomicrobiales</taxon>
        <taxon>Nitrobacteraceae</taxon>
        <taxon>Rhodopseudomonas</taxon>
    </lineage>
</organism>
<dbReference type="PANTHER" id="PTHR30024">
    <property type="entry name" value="ALIPHATIC SULFONATES-BINDING PROTEIN-RELATED"/>
    <property type="match status" value="1"/>
</dbReference>
<keyword evidence="3" id="KW-0732">Signal</keyword>
<protein>
    <submittedName>
        <fullName evidence="5">ABC transporter substrate-binding protein</fullName>
    </submittedName>
</protein>
<comment type="caution">
    <text evidence="5">The sequence shown here is derived from an EMBL/GenBank/DDBJ whole genome shotgun (WGS) entry which is preliminary data.</text>
</comment>
<proteinExistence type="inferred from homology"/>
<evidence type="ECO:0000256" key="2">
    <source>
        <dbReference type="ARBA" id="ARBA00010742"/>
    </source>
</evidence>
<dbReference type="GO" id="GO:0042597">
    <property type="term" value="C:periplasmic space"/>
    <property type="evidence" value="ECO:0007669"/>
    <property type="project" value="UniProtKB-SubCell"/>
</dbReference>
<dbReference type="InterPro" id="IPR015168">
    <property type="entry name" value="SsuA/THI5"/>
</dbReference>
<dbReference type="SUPFAM" id="SSF53850">
    <property type="entry name" value="Periplasmic binding protein-like II"/>
    <property type="match status" value="1"/>
</dbReference>
<feature type="domain" description="SsuA/THI5-like" evidence="4">
    <location>
        <begin position="16"/>
        <end position="220"/>
    </location>
</feature>
<name>A0A418UXL6_RHOPL</name>
<gene>
    <name evidence="5" type="ORF">D4Q52_25040</name>
</gene>
<dbReference type="Proteomes" id="UP000285523">
    <property type="component" value="Unassembled WGS sequence"/>
</dbReference>
<evidence type="ECO:0000259" key="4">
    <source>
        <dbReference type="Pfam" id="PF09084"/>
    </source>
</evidence>
<evidence type="ECO:0000256" key="1">
    <source>
        <dbReference type="ARBA" id="ARBA00004418"/>
    </source>
</evidence>
<accession>A0A418UXL6</accession>